<proteinExistence type="predicted"/>
<protein>
    <submittedName>
        <fullName evidence="1">Uncharacterized protein</fullName>
    </submittedName>
</protein>
<evidence type="ECO:0000313" key="2">
    <source>
        <dbReference type="Proteomes" id="UP000253728"/>
    </source>
</evidence>
<reference evidence="1 2" key="1">
    <citation type="submission" date="2018-06" db="EMBL/GenBank/DDBJ databases">
        <authorList>
            <consortium name="Pathogen Informatics"/>
            <person name="Doyle S."/>
        </authorList>
    </citation>
    <scope>NUCLEOTIDE SEQUENCE [LARGE SCALE GENOMIC DNA]</scope>
    <source>
        <strain evidence="1 2">NCTC5908</strain>
    </source>
</reference>
<dbReference type="EMBL" id="UFSP01000001">
    <property type="protein sequence ID" value="SSY95205.1"/>
    <property type="molecule type" value="Genomic_DNA"/>
</dbReference>
<gene>
    <name evidence="1" type="ORF">NCTC5908_01240</name>
</gene>
<name>A0A336N902_AGGAP</name>
<dbReference type="Proteomes" id="UP000253728">
    <property type="component" value="Unassembled WGS sequence"/>
</dbReference>
<sequence length="46" mass="5327">MSNIISQLQLEFSELIEDVKVKNLFNGHGIFIKILCLLYIKMVAFI</sequence>
<dbReference type="AlphaFoldDB" id="A0A336N902"/>
<accession>A0A336N902</accession>
<evidence type="ECO:0000313" key="1">
    <source>
        <dbReference type="EMBL" id="SSY95205.1"/>
    </source>
</evidence>
<organism evidence="1 2">
    <name type="scientific">Aggregatibacter aphrophilus</name>
    <name type="common">Haemophilus aphrophilus</name>
    <dbReference type="NCBI Taxonomy" id="732"/>
    <lineage>
        <taxon>Bacteria</taxon>
        <taxon>Pseudomonadati</taxon>
        <taxon>Pseudomonadota</taxon>
        <taxon>Gammaproteobacteria</taxon>
        <taxon>Pasteurellales</taxon>
        <taxon>Pasteurellaceae</taxon>
        <taxon>Aggregatibacter</taxon>
    </lineage>
</organism>